<dbReference type="SUPFAM" id="SSF52141">
    <property type="entry name" value="Uracil-DNA glycosylase-like"/>
    <property type="match status" value="1"/>
</dbReference>
<dbReference type="EMBL" id="OU015567">
    <property type="protein sequence ID" value="CAG5111333.1"/>
    <property type="molecule type" value="Genomic_DNA"/>
</dbReference>
<dbReference type="PANTHER" id="PTHR11264:SF0">
    <property type="entry name" value="URACIL-DNA GLYCOSYLASE"/>
    <property type="match status" value="1"/>
</dbReference>
<dbReference type="CDD" id="cd10027">
    <property type="entry name" value="UDG-F1-like"/>
    <property type="match status" value="1"/>
</dbReference>
<sequence>MPQPSISSFFMKTNKKEVPTTSNSKKRKSSAMEEEEKMEVEPVRKVSREDPEVLPEKVENRAKLEALFPGLKVMHDSWMKALLPVMEAKSFSDLATFVNGRYKAGTVYPTKENIFKWAERPLKSIKVVILGQDPYHGPNQAHGLSFSVLRPTRPPPSLLNMYKELEQDDNIPFTRPSHGDLSKWADQGVLLLNAVLTVDAGKANSHQKKGWEKLTDAAIKAVSMHCDSVVFLLWGAKAQEKSKIINVNKHEILKQVHPSPLSAHRGFFGCRHFSKANEFLEKRKLAPIKWHAISHN</sequence>
<evidence type="ECO:0000313" key="11">
    <source>
        <dbReference type="Proteomes" id="UP001158576"/>
    </source>
</evidence>
<feature type="domain" description="Uracil-DNA glycosylase-like" evidence="9">
    <location>
        <begin position="118"/>
        <end position="280"/>
    </location>
</feature>
<dbReference type="InterPro" id="IPR002043">
    <property type="entry name" value="UDG_fam1"/>
</dbReference>
<feature type="region of interest" description="Disordered" evidence="8">
    <location>
        <begin position="1"/>
        <end position="52"/>
    </location>
</feature>
<evidence type="ECO:0000256" key="1">
    <source>
        <dbReference type="ARBA" id="ARBA00008184"/>
    </source>
</evidence>
<dbReference type="Gene3D" id="3.40.470.10">
    <property type="entry name" value="Uracil-DNA glycosylase-like domain"/>
    <property type="match status" value="1"/>
</dbReference>
<evidence type="ECO:0000256" key="7">
    <source>
        <dbReference type="RuleBase" id="RU003780"/>
    </source>
</evidence>
<evidence type="ECO:0000259" key="9">
    <source>
        <dbReference type="SMART" id="SM00986"/>
    </source>
</evidence>
<evidence type="ECO:0000256" key="4">
    <source>
        <dbReference type="ARBA" id="ARBA00023204"/>
    </source>
</evidence>
<accession>A0ABN7T0N8</accession>
<proteinExistence type="inferred from homology"/>
<evidence type="ECO:0000256" key="5">
    <source>
        <dbReference type="HAMAP-Rule" id="MF_03166"/>
    </source>
</evidence>
<keyword evidence="5" id="KW-0496">Mitochondrion</keyword>
<dbReference type="InterPro" id="IPR018085">
    <property type="entry name" value="Ura-DNA_Glyclase_AS"/>
</dbReference>
<keyword evidence="11" id="KW-1185">Reference proteome</keyword>
<feature type="compositionally biased region" description="Polar residues" evidence="8">
    <location>
        <begin position="1"/>
        <end position="11"/>
    </location>
</feature>
<feature type="compositionally biased region" description="Basic and acidic residues" evidence="8">
    <location>
        <begin position="39"/>
        <end position="52"/>
    </location>
</feature>
<dbReference type="PANTHER" id="PTHR11264">
    <property type="entry name" value="URACIL-DNA GLYCOSYLASE"/>
    <property type="match status" value="1"/>
</dbReference>
<evidence type="ECO:0000313" key="10">
    <source>
        <dbReference type="EMBL" id="CAG5111333.1"/>
    </source>
</evidence>
<name>A0ABN7T0N8_OIKDI</name>
<dbReference type="Pfam" id="PF03167">
    <property type="entry name" value="UDG"/>
    <property type="match status" value="1"/>
</dbReference>
<keyword evidence="4 5" id="KW-0234">DNA repair</keyword>
<evidence type="ECO:0000256" key="6">
    <source>
        <dbReference type="PROSITE-ProRule" id="PRU10072"/>
    </source>
</evidence>
<dbReference type="NCBIfam" id="NF003589">
    <property type="entry name" value="PRK05254.1-2"/>
    <property type="match status" value="1"/>
</dbReference>
<comment type="subcellular location">
    <subcellularLocation>
        <location evidence="5">Mitochondrion</location>
    </subcellularLocation>
    <subcellularLocation>
        <location evidence="5">Nucleus</location>
    </subcellularLocation>
</comment>
<dbReference type="NCBIfam" id="NF003591">
    <property type="entry name" value="PRK05254.1-4"/>
    <property type="match status" value="1"/>
</dbReference>
<comment type="function">
    <text evidence="5 7">Excises uracil residues from the DNA which can arise as a result of misincorporation of dUMP residues by DNA polymerase or due to deamination of cytosine.</text>
</comment>
<dbReference type="NCBIfam" id="NF003592">
    <property type="entry name" value="PRK05254.1-5"/>
    <property type="match status" value="1"/>
</dbReference>
<keyword evidence="2 5" id="KW-0227">DNA damage</keyword>
<dbReference type="SMART" id="SM00987">
    <property type="entry name" value="UreE_C"/>
    <property type="match status" value="1"/>
</dbReference>
<reference evidence="10 11" key="1">
    <citation type="submission" date="2021-04" db="EMBL/GenBank/DDBJ databases">
        <authorList>
            <person name="Bliznina A."/>
        </authorList>
    </citation>
    <scope>NUCLEOTIDE SEQUENCE [LARGE SCALE GENOMIC DNA]</scope>
</reference>
<comment type="similarity">
    <text evidence="1 5 7">Belongs to the uracil-DNA glycosylase (UDG) superfamily. UNG family.</text>
</comment>
<dbReference type="HAMAP" id="MF_00148">
    <property type="entry name" value="UDG"/>
    <property type="match status" value="1"/>
</dbReference>
<dbReference type="EC" id="3.2.2.27" evidence="5 7"/>
<evidence type="ECO:0000256" key="8">
    <source>
        <dbReference type="SAM" id="MobiDB-lite"/>
    </source>
</evidence>
<feature type="active site" description="Proton acceptor" evidence="5 6">
    <location>
        <position position="133"/>
    </location>
</feature>
<keyword evidence="5" id="KW-0539">Nucleus</keyword>
<dbReference type="InterPro" id="IPR036895">
    <property type="entry name" value="Uracil-DNA_glycosylase-like_sf"/>
</dbReference>
<evidence type="ECO:0000256" key="2">
    <source>
        <dbReference type="ARBA" id="ARBA00022763"/>
    </source>
</evidence>
<protein>
    <recommendedName>
        <fullName evidence="5 7">Uracil-DNA glycosylase</fullName>
        <shortName evidence="5">UDG</shortName>
        <ecNumber evidence="5 7">3.2.2.27</ecNumber>
    </recommendedName>
</protein>
<dbReference type="Proteomes" id="UP001158576">
    <property type="component" value="Chromosome 2"/>
</dbReference>
<comment type="catalytic activity">
    <reaction evidence="5 7">
        <text>Hydrolyzes single-stranded DNA or mismatched double-stranded DNA and polynucleotides, releasing free uracil.</text>
        <dbReference type="EC" id="3.2.2.27"/>
    </reaction>
</comment>
<dbReference type="NCBIfam" id="TIGR00628">
    <property type="entry name" value="ung"/>
    <property type="match status" value="1"/>
</dbReference>
<dbReference type="SMART" id="SM00986">
    <property type="entry name" value="UDG"/>
    <property type="match status" value="1"/>
</dbReference>
<organism evidence="10 11">
    <name type="scientific">Oikopleura dioica</name>
    <name type="common">Tunicate</name>
    <dbReference type="NCBI Taxonomy" id="34765"/>
    <lineage>
        <taxon>Eukaryota</taxon>
        <taxon>Metazoa</taxon>
        <taxon>Chordata</taxon>
        <taxon>Tunicata</taxon>
        <taxon>Appendicularia</taxon>
        <taxon>Copelata</taxon>
        <taxon>Oikopleuridae</taxon>
        <taxon>Oikopleura</taxon>
    </lineage>
</organism>
<dbReference type="NCBIfam" id="NF003588">
    <property type="entry name" value="PRK05254.1-1"/>
    <property type="match status" value="1"/>
</dbReference>
<dbReference type="PROSITE" id="PS00130">
    <property type="entry name" value="U_DNA_GLYCOSYLASE"/>
    <property type="match status" value="1"/>
</dbReference>
<dbReference type="InterPro" id="IPR005122">
    <property type="entry name" value="Uracil-DNA_glycosylase-like"/>
</dbReference>
<gene>
    <name evidence="10" type="ORF">OKIOD_LOCUS14418</name>
</gene>
<evidence type="ECO:0000256" key="3">
    <source>
        <dbReference type="ARBA" id="ARBA00022801"/>
    </source>
</evidence>
<keyword evidence="3 5" id="KW-0378">Hydrolase</keyword>